<comment type="caution">
    <text evidence="1">The sequence shown here is derived from an EMBL/GenBank/DDBJ whole genome shotgun (WGS) entry which is preliminary data.</text>
</comment>
<dbReference type="Proteomes" id="UP000241771">
    <property type="component" value="Unassembled WGS sequence"/>
</dbReference>
<evidence type="ECO:0000313" key="1">
    <source>
        <dbReference type="EMBL" id="PSW21806.1"/>
    </source>
</evidence>
<keyword evidence="2" id="KW-1185">Reference proteome</keyword>
<gene>
    <name evidence="1" type="ORF">C9I98_00630</name>
</gene>
<dbReference type="Pfam" id="PF02962">
    <property type="entry name" value="CHMI"/>
    <property type="match status" value="1"/>
</dbReference>
<dbReference type="SUPFAM" id="SSF55331">
    <property type="entry name" value="Tautomerase/MIF"/>
    <property type="match status" value="1"/>
</dbReference>
<protein>
    <submittedName>
        <fullName evidence="1">5-carboxymethyl-2-hydroxymuconate isomerase</fullName>
    </submittedName>
</protein>
<dbReference type="PANTHER" id="PTHR37950:SF1">
    <property type="entry name" value="4-HYDROXYPHENYLACETATE CATABOLISM PROTEIN"/>
    <property type="match status" value="1"/>
</dbReference>
<name>A0A2T3NZU4_9GAMM</name>
<dbReference type="GO" id="GO:0008704">
    <property type="term" value="F:5-carboxymethyl-2-hydroxymuconate delta-isomerase activity"/>
    <property type="evidence" value="ECO:0007669"/>
    <property type="project" value="InterPro"/>
</dbReference>
<keyword evidence="1" id="KW-0413">Isomerase</keyword>
<dbReference type="AlphaFoldDB" id="A0A2T3NZU4"/>
<reference evidence="1 2" key="1">
    <citation type="submission" date="2018-01" db="EMBL/GenBank/DDBJ databases">
        <title>Whole genome sequencing of Histamine producing bacteria.</title>
        <authorList>
            <person name="Butler K."/>
        </authorList>
    </citation>
    <scope>NUCLEOTIDE SEQUENCE [LARGE SCALE GENOMIC DNA]</scope>
    <source>
        <strain evidence="1 2">DSM 100436</strain>
    </source>
</reference>
<dbReference type="InterPro" id="IPR014347">
    <property type="entry name" value="Tautomerase/MIF_sf"/>
</dbReference>
<dbReference type="InterPro" id="IPR004220">
    <property type="entry name" value="5-COMe_2-OHmuconate_Isoase"/>
</dbReference>
<evidence type="ECO:0000313" key="2">
    <source>
        <dbReference type="Proteomes" id="UP000241771"/>
    </source>
</evidence>
<dbReference type="EMBL" id="PYMA01000001">
    <property type="protein sequence ID" value="PSW21806.1"/>
    <property type="molecule type" value="Genomic_DNA"/>
</dbReference>
<accession>A0A2T3NZU4</accession>
<dbReference type="OrthoDB" id="9814215at2"/>
<dbReference type="PANTHER" id="PTHR37950">
    <property type="entry name" value="4-HYDROXYPHENYLACETATE CATABOLISM PROTEIN"/>
    <property type="match status" value="1"/>
</dbReference>
<dbReference type="Gene3D" id="3.30.429.10">
    <property type="entry name" value="Macrophage Migration Inhibitory Factor"/>
    <property type="match status" value="1"/>
</dbReference>
<sequence length="111" mass="12203">MPHCIIEHSSTIDDTVLLEHVYQGVVSSSLFEPDGSDIKLRTLSYTNFRIGTEKSEFIHVTLKILSGRTGIQKSKLSALVLDSLKSLTLSGISITVEVVDIDRDSYAKHVG</sequence>
<dbReference type="RefSeq" id="WP_081878909.1">
    <property type="nucleotide sequence ID" value="NZ_JGVO01000282.1"/>
</dbReference>
<organism evidence="1 2">
    <name type="scientific">Photobacterium sanctipauli</name>
    <dbReference type="NCBI Taxonomy" id="1342794"/>
    <lineage>
        <taxon>Bacteria</taxon>
        <taxon>Pseudomonadati</taxon>
        <taxon>Pseudomonadota</taxon>
        <taxon>Gammaproteobacteria</taxon>
        <taxon>Vibrionales</taxon>
        <taxon>Vibrionaceae</taxon>
        <taxon>Photobacterium</taxon>
    </lineage>
</organism>
<proteinExistence type="predicted"/>